<accession>A0A401UPK5</accession>
<dbReference type="InterPro" id="IPR043797">
    <property type="entry name" value="MupG_N"/>
</dbReference>
<dbReference type="InterPro" id="IPR029000">
    <property type="entry name" value="Cyclophilin-like_dom_sf"/>
</dbReference>
<dbReference type="Gene3D" id="2.40.100.10">
    <property type="entry name" value="Cyclophilin-like"/>
    <property type="match status" value="1"/>
</dbReference>
<dbReference type="Pfam" id="PF05913">
    <property type="entry name" value="MupG_C"/>
    <property type="match status" value="1"/>
</dbReference>
<dbReference type="SUPFAM" id="SSF50891">
    <property type="entry name" value="Cyclophilin-like"/>
    <property type="match status" value="1"/>
</dbReference>
<dbReference type="Gene3D" id="3.20.20.70">
    <property type="entry name" value="Aldolase class I"/>
    <property type="match status" value="1"/>
</dbReference>
<evidence type="ECO:0000259" key="1">
    <source>
        <dbReference type="Pfam" id="PF05913"/>
    </source>
</evidence>
<dbReference type="RefSeq" id="WP_125003264.1">
    <property type="nucleotide sequence ID" value="NZ_BHYK01000018.1"/>
</dbReference>
<dbReference type="EMBL" id="BHYK01000018">
    <property type="protein sequence ID" value="GCD11441.1"/>
    <property type="molecule type" value="Genomic_DNA"/>
</dbReference>
<dbReference type="AlphaFoldDB" id="A0A401UPK5"/>
<dbReference type="InterPro" id="IPR043894">
    <property type="entry name" value="MupG_C"/>
</dbReference>
<feature type="domain" description="6-phospho-N-acetylmuramidase N-terminal" evidence="2">
    <location>
        <begin position="4"/>
        <end position="239"/>
    </location>
</feature>
<comment type="caution">
    <text evidence="3">The sequence shown here is derived from an EMBL/GenBank/DDBJ whole genome shotgun (WGS) entry which is preliminary data.</text>
</comment>
<dbReference type="Proteomes" id="UP000287872">
    <property type="component" value="Unassembled WGS sequence"/>
</dbReference>
<keyword evidence="4" id="KW-1185">Reference proteome</keyword>
<gene>
    <name evidence="3" type="ORF">Ctaglu_30640</name>
</gene>
<evidence type="ECO:0000313" key="3">
    <source>
        <dbReference type="EMBL" id="GCD11441.1"/>
    </source>
</evidence>
<name>A0A401UPK5_9CLOT</name>
<dbReference type="OrthoDB" id="5809921at2"/>
<dbReference type="InterPro" id="IPR017853">
    <property type="entry name" value="GH"/>
</dbReference>
<sequence length="362" mass="41472">MNKLGISVYPHNGNKEKNLAYIKLSSEYGFKRMFTCLISLEDRNLENSIIEFKEMVAFANECGMEVIADVEPAVFEKFGTTFKDLSFFKELGVYGIRLDLGFSGIEESIMTFNPYGLKIELNMSNGSKYVDNILSYKPNVDNILGCHNFYPHLYTGLSYEHFTKCSKQFKELGIRTAAFINSNVAKFGPWPLSEGLCTLEMHRNLPIEIQAKHLLCTGVIDDIIIGNAFASEEELQKLSRINKDMLQFTVELQDNIPELERKIVLEEFHFNRGDVSEYVARSTQSRVKYKNCEFPPFNTPDIKRGDVLIESSLYTRYAGELQIALKDMKNSGKTNVVGKIAKEEIFLLEYLESWMKFGFVEK</sequence>
<dbReference type="InterPro" id="IPR008589">
    <property type="entry name" value="MupG"/>
</dbReference>
<organism evidence="3 4">
    <name type="scientific">Clostridium tagluense</name>
    <dbReference type="NCBI Taxonomy" id="360422"/>
    <lineage>
        <taxon>Bacteria</taxon>
        <taxon>Bacillati</taxon>
        <taxon>Bacillota</taxon>
        <taxon>Clostridia</taxon>
        <taxon>Eubacteriales</taxon>
        <taxon>Clostridiaceae</taxon>
        <taxon>Clostridium</taxon>
    </lineage>
</organism>
<dbReference type="PANTHER" id="PTHR38435:SF1">
    <property type="entry name" value="DUF871 DOMAIN-CONTAINING PROTEIN"/>
    <property type="match status" value="1"/>
</dbReference>
<dbReference type="SUPFAM" id="SSF51445">
    <property type="entry name" value="(Trans)glycosidases"/>
    <property type="match status" value="1"/>
</dbReference>
<protein>
    <recommendedName>
        <fullName evidence="5">Outer surface protein</fullName>
    </recommendedName>
</protein>
<reference evidence="3 4" key="1">
    <citation type="submission" date="2018-11" db="EMBL/GenBank/DDBJ databases">
        <title>Genome sequencing and assembly of Clostridium tagluense strain A121.</title>
        <authorList>
            <person name="Murakami T."/>
            <person name="Segawa T."/>
            <person name="Shcherbakova V.A."/>
            <person name="Mori H."/>
            <person name="Yoshimura Y."/>
        </authorList>
    </citation>
    <scope>NUCLEOTIDE SEQUENCE [LARGE SCALE GENOMIC DNA]</scope>
    <source>
        <strain evidence="3 4">A121</strain>
    </source>
</reference>
<dbReference type="PANTHER" id="PTHR38435">
    <property type="match status" value="1"/>
</dbReference>
<dbReference type="Pfam" id="PF19200">
    <property type="entry name" value="MupG_N"/>
    <property type="match status" value="1"/>
</dbReference>
<feature type="domain" description="6-phospho-N-acetylmuramidase C-terminal" evidence="1">
    <location>
        <begin position="246"/>
        <end position="359"/>
    </location>
</feature>
<dbReference type="InterPro" id="IPR013785">
    <property type="entry name" value="Aldolase_TIM"/>
</dbReference>
<proteinExistence type="predicted"/>
<evidence type="ECO:0000259" key="2">
    <source>
        <dbReference type="Pfam" id="PF19200"/>
    </source>
</evidence>
<evidence type="ECO:0000313" key="4">
    <source>
        <dbReference type="Proteomes" id="UP000287872"/>
    </source>
</evidence>
<evidence type="ECO:0008006" key="5">
    <source>
        <dbReference type="Google" id="ProtNLM"/>
    </source>
</evidence>